<organism evidence="4 5">
    <name type="scientific">Cyprinodon variegatus</name>
    <name type="common">Sheepshead minnow</name>
    <dbReference type="NCBI Taxonomy" id="28743"/>
    <lineage>
        <taxon>Eukaryota</taxon>
        <taxon>Metazoa</taxon>
        <taxon>Chordata</taxon>
        <taxon>Craniata</taxon>
        <taxon>Vertebrata</taxon>
        <taxon>Euteleostomi</taxon>
        <taxon>Actinopterygii</taxon>
        <taxon>Neopterygii</taxon>
        <taxon>Teleostei</taxon>
        <taxon>Neoteleostei</taxon>
        <taxon>Acanthomorphata</taxon>
        <taxon>Ovalentaria</taxon>
        <taxon>Atherinomorphae</taxon>
        <taxon>Cyprinodontiformes</taxon>
        <taxon>Cyprinodontidae</taxon>
        <taxon>Cyprinodon</taxon>
    </lineage>
</organism>
<evidence type="ECO:0000256" key="2">
    <source>
        <dbReference type="ARBA" id="ARBA00022729"/>
    </source>
</evidence>
<feature type="chain" id="PRO_5018532678" evidence="3">
    <location>
        <begin position="20"/>
        <end position="160"/>
    </location>
</feature>
<keyword evidence="2 3" id="KW-0732">Signal</keyword>
<accession>A0A3Q2E539</accession>
<dbReference type="PANTHER" id="PTHR31770">
    <property type="entry name" value="CHEMOKINE-LIKE PROTEIN TAFA FAMILY MEMBER"/>
    <property type="match status" value="1"/>
</dbReference>
<evidence type="ECO:0000256" key="1">
    <source>
        <dbReference type="ARBA" id="ARBA00006101"/>
    </source>
</evidence>
<evidence type="ECO:0000313" key="4">
    <source>
        <dbReference type="Ensembl" id="ENSCVAP00000027336.1"/>
    </source>
</evidence>
<reference evidence="4" key="1">
    <citation type="submission" date="2025-08" db="UniProtKB">
        <authorList>
            <consortium name="Ensembl"/>
        </authorList>
    </citation>
    <scope>IDENTIFICATION</scope>
</reference>
<dbReference type="GeneTree" id="ENSGT00940000162607"/>
<name>A0A3Q2E539_CYPVA</name>
<dbReference type="GO" id="GO:0048018">
    <property type="term" value="F:receptor ligand activity"/>
    <property type="evidence" value="ECO:0007669"/>
    <property type="project" value="TreeGrafter"/>
</dbReference>
<dbReference type="Ensembl" id="ENSCVAT00000018299.1">
    <property type="protein sequence ID" value="ENSCVAP00000027336.1"/>
    <property type="gene ID" value="ENSCVAG00000013600.1"/>
</dbReference>
<dbReference type="Proteomes" id="UP000265020">
    <property type="component" value="Unassembled WGS sequence"/>
</dbReference>
<dbReference type="GO" id="GO:0005615">
    <property type="term" value="C:extracellular space"/>
    <property type="evidence" value="ECO:0007669"/>
    <property type="project" value="TreeGrafter"/>
</dbReference>
<feature type="signal peptide" evidence="3">
    <location>
        <begin position="1"/>
        <end position="19"/>
    </location>
</feature>
<evidence type="ECO:0000313" key="5">
    <source>
        <dbReference type="Proteomes" id="UP000265020"/>
    </source>
</evidence>
<evidence type="ECO:0000256" key="3">
    <source>
        <dbReference type="SAM" id="SignalP"/>
    </source>
</evidence>
<reference evidence="4" key="2">
    <citation type="submission" date="2025-09" db="UniProtKB">
        <authorList>
            <consortium name="Ensembl"/>
        </authorList>
    </citation>
    <scope>IDENTIFICATION</scope>
</reference>
<proteinExistence type="inferred from homology"/>
<dbReference type="InterPro" id="IPR020350">
    <property type="entry name" value="Chemokine-like_TAFA"/>
</dbReference>
<sequence>MSWLLAMWISLGFLLLCQATLYQTIQQHHVARPGRTDILTLGITVMRNCMTGSIDIYTFARPSIVDFTSIVIGKWWCEMEPCLEGEECKTLPDNSGWMCSSGNKIKTTRVRAHTCCIANIHKSVPLKHSIVYPEGVKILAVFAVVSGLSILTRKSTENEC</sequence>
<dbReference type="AlphaFoldDB" id="A0A3Q2E539"/>
<dbReference type="InterPro" id="IPR051743">
    <property type="entry name" value="TAFA_chemokine-like"/>
</dbReference>
<dbReference type="GO" id="GO:0014016">
    <property type="term" value="P:neuroblast differentiation"/>
    <property type="evidence" value="ECO:0007669"/>
    <property type="project" value="TreeGrafter"/>
</dbReference>
<dbReference type="Pfam" id="PF12020">
    <property type="entry name" value="TAFA"/>
    <property type="match status" value="1"/>
</dbReference>
<keyword evidence="5" id="KW-1185">Reference proteome</keyword>
<protein>
    <submittedName>
        <fullName evidence="4">TAFA chemokine like family member 1</fullName>
    </submittedName>
</protein>
<comment type="similarity">
    <text evidence="1">Belongs to the TAFA family.</text>
</comment>
<dbReference type="GO" id="GO:1902692">
    <property type="term" value="P:regulation of neuroblast proliferation"/>
    <property type="evidence" value="ECO:0007669"/>
    <property type="project" value="TreeGrafter"/>
</dbReference>
<dbReference type="PANTHER" id="PTHR31770:SF2">
    <property type="entry name" value="CHEMOKINE-LIKE PROTEIN TAFA-1"/>
    <property type="match status" value="1"/>
</dbReference>